<gene>
    <name evidence="7" type="ORF">IAC43_04390</name>
</gene>
<reference evidence="7" key="2">
    <citation type="journal article" date="2021" name="PeerJ">
        <title>Extensive microbial diversity within the chicken gut microbiome revealed by metagenomics and culture.</title>
        <authorList>
            <person name="Gilroy R."/>
            <person name="Ravi A."/>
            <person name="Getino M."/>
            <person name="Pursley I."/>
            <person name="Horton D.L."/>
            <person name="Alikhan N.F."/>
            <person name="Baker D."/>
            <person name="Gharbi K."/>
            <person name="Hall N."/>
            <person name="Watson M."/>
            <person name="Adriaenssens E.M."/>
            <person name="Foster-Nyarko E."/>
            <person name="Jarju S."/>
            <person name="Secka A."/>
            <person name="Antonio M."/>
            <person name="Oren A."/>
            <person name="Chaudhuri R.R."/>
            <person name="La Ragione R."/>
            <person name="Hildebrand F."/>
            <person name="Pallen M.J."/>
        </authorList>
    </citation>
    <scope>NUCLEOTIDE SEQUENCE</scope>
    <source>
        <strain evidence="7">ChiBcec7-5410</strain>
    </source>
</reference>
<evidence type="ECO:0000256" key="5">
    <source>
        <dbReference type="ARBA" id="ARBA00044503"/>
    </source>
</evidence>
<keyword evidence="2 7" id="KW-0645">Protease</keyword>
<reference evidence="7" key="1">
    <citation type="submission" date="2020-10" db="EMBL/GenBank/DDBJ databases">
        <authorList>
            <person name="Gilroy R."/>
        </authorList>
    </citation>
    <scope>NUCLEOTIDE SEQUENCE</scope>
    <source>
        <strain evidence="7">ChiBcec7-5410</strain>
    </source>
</reference>
<dbReference type="CDD" id="cd16332">
    <property type="entry name" value="Prp-like"/>
    <property type="match status" value="1"/>
</dbReference>
<dbReference type="GO" id="GO:0042254">
    <property type="term" value="P:ribosome biogenesis"/>
    <property type="evidence" value="ECO:0007669"/>
    <property type="project" value="UniProtKB-KW"/>
</dbReference>
<keyword evidence="3" id="KW-0378">Hydrolase</keyword>
<evidence type="ECO:0000313" key="7">
    <source>
        <dbReference type="EMBL" id="HIT94400.1"/>
    </source>
</evidence>
<dbReference type="EMBL" id="DVLW01000115">
    <property type="protein sequence ID" value="HIT94400.1"/>
    <property type="molecule type" value="Genomic_DNA"/>
</dbReference>
<dbReference type="Pfam" id="PF04327">
    <property type="entry name" value="Peptidase_Prp"/>
    <property type="match status" value="1"/>
</dbReference>
<dbReference type="Proteomes" id="UP000824160">
    <property type="component" value="Unassembled WGS sequence"/>
</dbReference>
<keyword evidence="1" id="KW-0690">Ribosome biogenesis</keyword>
<dbReference type="GO" id="GO:0008234">
    <property type="term" value="F:cysteine-type peptidase activity"/>
    <property type="evidence" value="ECO:0007669"/>
    <property type="project" value="UniProtKB-KW"/>
</dbReference>
<evidence type="ECO:0000256" key="1">
    <source>
        <dbReference type="ARBA" id="ARBA00022517"/>
    </source>
</evidence>
<keyword evidence="4" id="KW-0788">Thiol protease</keyword>
<dbReference type="SUPFAM" id="SSF118010">
    <property type="entry name" value="TM1457-like"/>
    <property type="match status" value="1"/>
</dbReference>
<evidence type="ECO:0000256" key="6">
    <source>
        <dbReference type="ARBA" id="ARBA00044538"/>
    </source>
</evidence>
<evidence type="ECO:0000256" key="4">
    <source>
        <dbReference type="ARBA" id="ARBA00022807"/>
    </source>
</evidence>
<dbReference type="Gene3D" id="3.30.70.1490">
    <property type="entry name" value="Cysteine protease Prp"/>
    <property type="match status" value="1"/>
</dbReference>
<evidence type="ECO:0000256" key="3">
    <source>
        <dbReference type="ARBA" id="ARBA00022801"/>
    </source>
</evidence>
<dbReference type="PANTHER" id="PTHR39178">
    <property type="entry name" value="HYPOTHETICAL RIBOSOME-ASSOCIATED PROTEIN"/>
    <property type="match status" value="1"/>
</dbReference>
<dbReference type="InterPro" id="IPR007422">
    <property type="entry name" value="Peptidase_Prp"/>
</dbReference>
<dbReference type="InterPro" id="IPR036764">
    <property type="entry name" value="Peptidase_Prp_sf"/>
</dbReference>
<proteinExistence type="inferred from homology"/>
<comment type="caution">
    <text evidence="7">The sequence shown here is derived from an EMBL/GenBank/DDBJ whole genome shotgun (WGS) entry which is preliminary data.</text>
</comment>
<protein>
    <recommendedName>
        <fullName evidence="6">Ribosomal processing cysteine protease Prp</fullName>
    </recommendedName>
</protein>
<sequence>MIRAEFFSQAGRLTGFTVSGHAGYADAGEDIVCAAVSSAVQLTANGITEVLGMKARVTAKGDTVSLKMDSLPSEDAEAFLKALRLHLEVLAEDYPKNVKLTCTEV</sequence>
<name>A0A9D1H5R8_9FIRM</name>
<evidence type="ECO:0000313" key="8">
    <source>
        <dbReference type="Proteomes" id="UP000824160"/>
    </source>
</evidence>
<dbReference type="PANTHER" id="PTHR39178:SF1">
    <property type="entry name" value="RIBOSOMAL-PROCESSING CYSTEINE PROTEASE PRP"/>
    <property type="match status" value="1"/>
</dbReference>
<evidence type="ECO:0000256" key="2">
    <source>
        <dbReference type="ARBA" id="ARBA00022670"/>
    </source>
</evidence>
<dbReference type="GO" id="GO:0006508">
    <property type="term" value="P:proteolysis"/>
    <property type="evidence" value="ECO:0007669"/>
    <property type="project" value="UniProtKB-KW"/>
</dbReference>
<accession>A0A9D1H5R8</accession>
<organism evidence="7 8">
    <name type="scientific">Candidatus Faecivivens stercoripullorum</name>
    <dbReference type="NCBI Taxonomy" id="2840805"/>
    <lineage>
        <taxon>Bacteria</taxon>
        <taxon>Bacillati</taxon>
        <taxon>Bacillota</taxon>
        <taxon>Clostridia</taxon>
        <taxon>Eubacteriales</taxon>
        <taxon>Oscillospiraceae</taxon>
        <taxon>Oscillospiraceae incertae sedis</taxon>
        <taxon>Candidatus Faecivivens</taxon>
    </lineage>
</organism>
<comment type="similarity">
    <text evidence="5">Belongs to the Prp family.</text>
</comment>
<dbReference type="AlphaFoldDB" id="A0A9D1H5R8"/>